<evidence type="ECO:0000313" key="1">
    <source>
        <dbReference type="EMBL" id="MBB6327468.1"/>
    </source>
</evidence>
<sequence length="45" mass="5167">MINLIKNMMVRMMVPTMTNSMGRFFTLTDEEGNSFIGNWGKSTAY</sequence>
<gene>
    <name evidence="1" type="ORF">FHS59_003111</name>
</gene>
<keyword evidence="2" id="KW-1185">Reference proteome</keyword>
<name>A0A841MXY3_9BACT</name>
<accession>A0A841MXY3</accession>
<dbReference type="AlphaFoldDB" id="A0A841MXY3"/>
<protein>
    <submittedName>
        <fullName evidence="1">Uncharacterized protein</fullName>
    </submittedName>
</protein>
<dbReference type="RefSeq" id="WP_184496296.1">
    <property type="nucleotide sequence ID" value="NZ_JACIJO010000003.1"/>
</dbReference>
<proteinExistence type="predicted"/>
<reference evidence="1 2" key="1">
    <citation type="submission" date="2020-08" db="EMBL/GenBank/DDBJ databases">
        <title>Genomic Encyclopedia of Type Strains, Phase IV (KMG-IV): sequencing the most valuable type-strain genomes for metagenomic binning, comparative biology and taxonomic classification.</title>
        <authorList>
            <person name="Goeker M."/>
        </authorList>
    </citation>
    <scope>NUCLEOTIDE SEQUENCE [LARGE SCALE GENOMIC DNA]</scope>
    <source>
        <strain evidence="1 2">DSM 102044</strain>
    </source>
</reference>
<comment type="caution">
    <text evidence="1">The sequence shown here is derived from an EMBL/GenBank/DDBJ whole genome shotgun (WGS) entry which is preliminary data.</text>
</comment>
<dbReference type="Proteomes" id="UP000588604">
    <property type="component" value="Unassembled WGS sequence"/>
</dbReference>
<organism evidence="1 2">
    <name type="scientific">Algoriphagus iocasae</name>
    <dbReference type="NCBI Taxonomy" id="1836499"/>
    <lineage>
        <taxon>Bacteria</taxon>
        <taxon>Pseudomonadati</taxon>
        <taxon>Bacteroidota</taxon>
        <taxon>Cytophagia</taxon>
        <taxon>Cytophagales</taxon>
        <taxon>Cyclobacteriaceae</taxon>
        <taxon>Algoriphagus</taxon>
    </lineage>
</organism>
<evidence type="ECO:0000313" key="2">
    <source>
        <dbReference type="Proteomes" id="UP000588604"/>
    </source>
</evidence>
<dbReference type="EMBL" id="JACIJO010000003">
    <property type="protein sequence ID" value="MBB6327468.1"/>
    <property type="molecule type" value="Genomic_DNA"/>
</dbReference>